<comment type="caution">
    <text evidence="5">The sequence shown here is derived from an EMBL/GenBank/DDBJ whole genome shotgun (WGS) entry which is preliminary data.</text>
</comment>
<dbReference type="InterPro" id="IPR036390">
    <property type="entry name" value="WH_DNA-bd_sf"/>
</dbReference>
<dbReference type="Pfam" id="PF07729">
    <property type="entry name" value="FCD"/>
    <property type="match status" value="1"/>
</dbReference>
<protein>
    <submittedName>
        <fullName evidence="5">GntR family transcriptional regulator</fullName>
    </submittedName>
</protein>
<evidence type="ECO:0000256" key="2">
    <source>
        <dbReference type="ARBA" id="ARBA00023125"/>
    </source>
</evidence>
<keyword evidence="3" id="KW-0804">Transcription</keyword>
<dbReference type="InterPro" id="IPR000524">
    <property type="entry name" value="Tscrpt_reg_HTH_GntR"/>
</dbReference>
<reference evidence="5" key="2">
    <citation type="submission" date="2020-09" db="EMBL/GenBank/DDBJ databases">
        <authorList>
            <person name="Sun Q."/>
            <person name="Ohkuma M."/>
        </authorList>
    </citation>
    <scope>NUCLEOTIDE SEQUENCE</scope>
    <source>
        <strain evidence="5">JCM 3276</strain>
    </source>
</reference>
<dbReference type="InterPro" id="IPR011711">
    <property type="entry name" value="GntR_C"/>
</dbReference>
<dbReference type="GO" id="GO:0003700">
    <property type="term" value="F:DNA-binding transcription factor activity"/>
    <property type="evidence" value="ECO:0007669"/>
    <property type="project" value="InterPro"/>
</dbReference>
<feature type="domain" description="HTH gntR-type" evidence="4">
    <location>
        <begin position="3"/>
        <end position="70"/>
    </location>
</feature>
<evidence type="ECO:0000256" key="3">
    <source>
        <dbReference type="ARBA" id="ARBA00023163"/>
    </source>
</evidence>
<dbReference type="AlphaFoldDB" id="A0A918LDT0"/>
<dbReference type="SMART" id="SM00345">
    <property type="entry name" value="HTH_GNTR"/>
    <property type="match status" value="1"/>
</dbReference>
<dbReference type="InterPro" id="IPR008920">
    <property type="entry name" value="TF_FadR/GntR_C"/>
</dbReference>
<dbReference type="Proteomes" id="UP000660680">
    <property type="component" value="Unassembled WGS sequence"/>
</dbReference>
<dbReference type="Gene3D" id="1.10.10.10">
    <property type="entry name" value="Winged helix-like DNA-binding domain superfamily/Winged helix DNA-binding domain"/>
    <property type="match status" value="1"/>
</dbReference>
<evidence type="ECO:0000259" key="4">
    <source>
        <dbReference type="PROSITE" id="PS50949"/>
    </source>
</evidence>
<evidence type="ECO:0000313" key="5">
    <source>
        <dbReference type="EMBL" id="GGS33017.1"/>
    </source>
</evidence>
<dbReference type="SUPFAM" id="SSF46785">
    <property type="entry name" value="Winged helix' DNA-binding domain"/>
    <property type="match status" value="1"/>
</dbReference>
<dbReference type="PROSITE" id="PS50949">
    <property type="entry name" value="HTH_GNTR"/>
    <property type="match status" value="1"/>
</dbReference>
<dbReference type="EMBL" id="BMRB01000002">
    <property type="protein sequence ID" value="GGS33017.1"/>
    <property type="molecule type" value="Genomic_DNA"/>
</dbReference>
<gene>
    <name evidence="5" type="ORF">GCM10010171_28910</name>
</gene>
<dbReference type="InterPro" id="IPR036388">
    <property type="entry name" value="WH-like_DNA-bd_sf"/>
</dbReference>
<dbReference type="PANTHER" id="PTHR43537">
    <property type="entry name" value="TRANSCRIPTIONAL REGULATOR, GNTR FAMILY"/>
    <property type="match status" value="1"/>
</dbReference>
<keyword evidence="2" id="KW-0238">DNA-binding</keyword>
<name>A0A918LDT0_9PSEU</name>
<evidence type="ECO:0000313" key="6">
    <source>
        <dbReference type="Proteomes" id="UP000660680"/>
    </source>
</evidence>
<dbReference type="RefSeq" id="WP_189210918.1">
    <property type="nucleotide sequence ID" value="NZ_BMRB01000002.1"/>
</dbReference>
<dbReference type="PANTHER" id="PTHR43537:SF44">
    <property type="entry name" value="GNTR FAMILY REGULATORY PROTEIN"/>
    <property type="match status" value="1"/>
</dbReference>
<dbReference type="GO" id="GO:0003677">
    <property type="term" value="F:DNA binding"/>
    <property type="evidence" value="ECO:0007669"/>
    <property type="project" value="UniProtKB-KW"/>
</dbReference>
<accession>A0A918LDT0</accession>
<proteinExistence type="predicted"/>
<organism evidence="5 6">
    <name type="scientific">Actinokineospora fastidiosa</name>
    <dbReference type="NCBI Taxonomy" id="1816"/>
    <lineage>
        <taxon>Bacteria</taxon>
        <taxon>Bacillati</taxon>
        <taxon>Actinomycetota</taxon>
        <taxon>Actinomycetes</taxon>
        <taxon>Pseudonocardiales</taxon>
        <taxon>Pseudonocardiaceae</taxon>
        <taxon>Actinokineospora</taxon>
    </lineage>
</organism>
<keyword evidence="6" id="KW-1185">Reference proteome</keyword>
<evidence type="ECO:0000256" key="1">
    <source>
        <dbReference type="ARBA" id="ARBA00023015"/>
    </source>
</evidence>
<dbReference type="SMART" id="SM00895">
    <property type="entry name" value="FCD"/>
    <property type="match status" value="1"/>
</dbReference>
<reference evidence="5" key="1">
    <citation type="journal article" date="2014" name="Int. J. Syst. Evol. Microbiol.">
        <title>Complete genome sequence of Corynebacterium casei LMG S-19264T (=DSM 44701T), isolated from a smear-ripened cheese.</title>
        <authorList>
            <consortium name="US DOE Joint Genome Institute (JGI-PGF)"/>
            <person name="Walter F."/>
            <person name="Albersmeier A."/>
            <person name="Kalinowski J."/>
            <person name="Ruckert C."/>
        </authorList>
    </citation>
    <scope>NUCLEOTIDE SEQUENCE</scope>
    <source>
        <strain evidence="5">JCM 3276</strain>
    </source>
</reference>
<sequence>MTNGMHARVLAELGAEIVSGALPPGSVLRLEGLQCRFGVSRTAAREVVRVLEALRLTTSKRRVGITVRERDEWNHYDPLVIRWQLDGPGRVAALRALTELRHAVEPTAARCAAARATPEQRGALADMARRLAAATGDLNAFLDHDIAFHDLVLRASGNPMFRQLSAVVAEVLRGRTGHGLMPERPAPEAVALHATVAAAIADGAAERAEAAMRALVVQAHDEVAELARD</sequence>
<dbReference type="Gene3D" id="1.20.120.530">
    <property type="entry name" value="GntR ligand-binding domain-like"/>
    <property type="match status" value="1"/>
</dbReference>
<dbReference type="SUPFAM" id="SSF48008">
    <property type="entry name" value="GntR ligand-binding domain-like"/>
    <property type="match status" value="1"/>
</dbReference>
<dbReference type="Pfam" id="PF00392">
    <property type="entry name" value="GntR"/>
    <property type="match status" value="1"/>
</dbReference>
<keyword evidence="1" id="KW-0805">Transcription regulation</keyword>